<dbReference type="EMBL" id="CAJVCH010547979">
    <property type="protein sequence ID" value="CAG7828556.1"/>
    <property type="molecule type" value="Genomic_DNA"/>
</dbReference>
<comment type="caution">
    <text evidence="1">The sequence shown here is derived from an EMBL/GenBank/DDBJ whole genome shotgun (WGS) entry which is preliminary data.</text>
</comment>
<gene>
    <name evidence="1" type="ORF">AFUS01_LOCUS38477</name>
</gene>
<protein>
    <submittedName>
        <fullName evidence="1">Uncharacterized protein</fullName>
    </submittedName>
</protein>
<keyword evidence="2" id="KW-1185">Reference proteome</keyword>
<evidence type="ECO:0000313" key="1">
    <source>
        <dbReference type="EMBL" id="CAG7828556.1"/>
    </source>
</evidence>
<evidence type="ECO:0000313" key="2">
    <source>
        <dbReference type="Proteomes" id="UP000708208"/>
    </source>
</evidence>
<dbReference type="AlphaFoldDB" id="A0A8J2L5V5"/>
<name>A0A8J2L5V5_9HEXA</name>
<dbReference type="Proteomes" id="UP000708208">
    <property type="component" value="Unassembled WGS sequence"/>
</dbReference>
<sequence length="122" mass="13592">MHHAHFILERLSFCTEPDRFIYLFFTHIMDSLKTYGGSSSEEESDLQDHSGAEFPLNFQPLDSSGNSPISTATTTLSTSFNLQVVAAPAVHIDVRTQQVQVTCQVPIFLEIATQALSQELNF</sequence>
<organism evidence="1 2">
    <name type="scientific">Allacma fusca</name>
    <dbReference type="NCBI Taxonomy" id="39272"/>
    <lineage>
        <taxon>Eukaryota</taxon>
        <taxon>Metazoa</taxon>
        <taxon>Ecdysozoa</taxon>
        <taxon>Arthropoda</taxon>
        <taxon>Hexapoda</taxon>
        <taxon>Collembola</taxon>
        <taxon>Symphypleona</taxon>
        <taxon>Sminthuridae</taxon>
        <taxon>Allacma</taxon>
    </lineage>
</organism>
<reference evidence="1" key="1">
    <citation type="submission" date="2021-06" db="EMBL/GenBank/DDBJ databases">
        <authorList>
            <person name="Hodson N. C."/>
            <person name="Mongue J. A."/>
            <person name="Jaron S. K."/>
        </authorList>
    </citation>
    <scope>NUCLEOTIDE SEQUENCE</scope>
</reference>
<accession>A0A8J2L5V5</accession>
<proteinExistence type="predicted"/>